<evidence type="ECO:0000313" key="4">
    <source>
        <dbReference type="Proteomes" id="UP001341281"/>
    </source>
</evidence>
<feature type="region of interest" description="Disordered" evidence="1">
    <location>
        <begin position="221"/>
        <end position="243"/>
    </location>
</feature>
<reference evidence="3 4" key="1">
    <citation type="submission" date="2024-02" db="EMBL/GenBank/DDBJ databases">
        <title>High-quality chromosome-scale genome assembly of Pensacola bahiagrass (Paspalum notatum Flugge var. saurae).</title>
        <authorList>
            <person name="Vega J.M."/>
            <person name="Podio M."/>
            <person name="Orjuela J."/>
            <person name="Siena L.A."/>
            <person name="Pessino S.C."/>
            <person name="Combes M.C."/>
            <person name="Mariac C."/>
            <person name="Albertini E."/>
            <person name="Pupilli F."/>
            <person name="Ortiz J.P.A."/>
            <person name="Leblanc O."/>
        </authorList>
    </citation>
    <scope>NUCLEOTIDE SEQUENCE [LARGE SCALE GENOMIC DNA]</scope>
    <source>
        <strain evidence="3">R1</strain>
        <tissue evidence="3">Leaf</tissue>
    </source>
</reference>
<sequence length="319" mass="36997">MFFVEFIPTTMLQSLRYMTSKSEEWELLTLGEYITPKAEDLKFQESNKKPESGLYVLKLGIIRIAAENPCRGEDDENPYKHLEKLRQKFLARFFSSLKVYKLRKQVFNFEQRQDEDIDEAWERLEGLLTQGPLLDVTPAVHIHTFYYGLMPEAFEKVNITAGGSLLSITWREAKQILSDICMACKFNRERKDDGVKKRKEYMAPTYAVFEDQPPVKKTTVSYASDEEDYGSLAPQDETKSDYRSLASAKPLTEFEKMRWMPMEFGDTLKCAGPLPIEDLVEEELFPPEVPLKKNDDSQDTGEVPQKLFQEEELDIDFVC</sequence>
<dbReference type="AlphaFoldDB" id="A0AAQ3UGN1"/>
<dbReference type="InterPro" id="IPR005162">
    <property type="entry name" value="Retrotrans_gag_dom"/>
</dbReference>
<name>A0AAQ3UGN1_PASNO</name>
<dbReference type="Proteomes" id="UP001341281">
    <property type="component" value="Chromosome 08"/>
</dbReference>
<proteinExistence type="predicted"/>
<gene>
    <name evidence="3" type="ORF">U9M48_036156</name>
</gene>
<dbReference type="Pfam" id="PF03732">
    <property type="entry name" value="Retrotrans_gag"/>
    <property type="match status" value="1"/>
</dbReference>
<accession>A0AAQ3UGN1</accession>
<feature type="domain" description="Retrotransposon gag" evidence="2">
    <location>
        <begin position="83"/>
        <end position="149"/>
    </location>
</feature>
<keyword evidence="4" id="KW-1185">Reference proteome</keyword>
<evidence type="ECO:0000256" key="1">
    <source>
        <dbReference type="SAM" id="MobiDB-lite"/>
    </source>
</evidence>
<evidence type="ECO:0000259" key="2">
    <source>
        <dbReference type="Pfam" id="PF03732"/>
    </source>
</evidence>
<organism evidence="3 4">
    <name type="scientific">Paspalum notatum var. saurae</name>
    <dbReference type="NCBI Taxonomy" id="547442"/>
    <lineage>
        <taxon>Eukaryota</taxon>
        <taxon>Viridiplantae</taxon>
        <taxon>Streptophyta</taxon>
        <taxon>Embryophyta</taxon>
        <taxon>Tracheophyta</taxon>
        <taxon>Spermatophyta</taxon>
        <taxon>Magnoliopsida</taxon>
        <taxon>Liliopsida</taxon>
        <taxon>Poales</taxon>
        <taxon>Poaceae</taxon>
        <taxon>PACMAD clade</taxon>
        <taxon>Panicoideae</taxon>
        <taxon>Andropogonodae</taxon>
        <taxon>Paspaleae</taxon>
        <taxon>Paspalinae</taxon>
        <taxon>Paspalum</taxon>
    </lineage>
</organism>
<protein>
    <recommendedName>
        <fullName evidence="2">Retrotransposon gag domain-containing protein</fullName>
    </recommendedName>
</protein>
<dbReference type="EMBL" id="CP144752">
    <property type="protein sequence ID" value="WVZ89797.1"/>
    <property type="molecule type" value="Genomic_DNA"/>
</dbReference>
<evidence type="ECO:0000313" key="3">
    <source>
        <dbReference type="EMBL" id="WVZ89797.1"/>
    </source>
</evidence>